<dbReference type="AlphaFoldDB" id="A0A238YSF5"/>
<dbReference type="PROSITE" id="PS51257">
    <property type="entry name" value="PROKAR_LIPOPROTEIN"/>
    <property type="match status" value="1"/>
</dbReference>
<dbReference type="RefSeq" id="WP_089382700.1">
    <property type="nucleotide sequence ID" value="NZ_FZNT01000010.1"/>
</dbReference>
<dbReference type="SUPFAM" id="SSF56925">
    <property type="entry name" value="OMPA-like"/>
    <property type="match status" value="1"/>
</dbReference>
<feature type="signal peptide" evidence="6">
    <location>
        <begin position="1"/>
        <end position="20"/>
    </location>
</feature>
<dbReference type="OrthoDB" id="1110708at2"/>
<dbReference type="Proteomes" id="UP000198384">
    <property type="component" value="Unassembled WGS sequence"/>
</dbReference>
<keyword evidence="4" id="KW-0564">Palmitate</keyword>
<dbReference type="PANTHER" id="PTHR41164:SF1">
    <property type="entry name" value="CURLI PRODUCTION ASSEMBLY_TRANSPORT COMPONENT CSGG"/>
    <property type="match status" value="1"/>
</dbReference>
<evidence type="ECO:0000256" key="2">
    <source>
        <dbReference type="ARBA" id="ARBA00022729"/>
    </source>
</evidence>
<keyword evidence="3" id="KW-0472">Membrane</keyword>
<proteinExistence type="predicted"/>
<reference evidence="7 8" key="1">
    <citation type="submission" date="2017-06" db="EMBL/GenBank/DDBJ databases">
        <authorList>
            <person name="Kim H.J."/>
            <person name="Triplett B.A."/>
        </authorList>
    </citation>
    <scope>NUCLEOTIDE SEQUENCE [LARGE SCALE GENOMIC DNA]</scope>
    <source>
        <strain evidence="7 8">DSM 29150</strain>
    </source>
</reference>
<evidence type="ECO:0000256" key="5">
    <source>
        <dbReference type="ARBA" id="ARBA00023288"/>
    </source>
</evidence>
<gene>
    <name evidence="7" type="ORF">SAMN06265371_110138</name>
</gene>
<dbReference type="EMBL" id="FZNT01000010">
    <property type="protein sequence ID" value="SNR73960.1"/>
    <property type="molecule type" value="Genomic_DNA"/>
</dbReference>
<dbReference type="PANTHER" id="PTHR41164">
    <property type="entry name" value="CURLI PRODUCTION ASSEMBLY/TRANSPORT COMPONENT CSGG"/>
    <property type="match status" value="1"/>
</dbReference>
<dbReference type="InterPro" id="IPR011250">
    <property type="entry name" value="OMP/PagP_B-barrel"/>
</dbReference>
<evidence type="ECO:0000256" key="6">
    <source>
        <dbReference type="SAM" id="SignalP"/>
    </source>
</evidence>
<keyword evidence="8" id="KW-1185">Reference proteome</keyword>
<dbReference type="Pfam" id="PF03783">
    <property type="entry name" value="CsgG"/>
    <property type="match status" value="1"/>
</dbReference>
<protein>
    <submittedName>
        <fullName evidence="7">Curli production assembly/transport component CsgG</fullName>
    </submittedName>
</protein>
<evidence type="ECO:0000256" key="3">
    <source>
        <dbReference type="ARBA" id="ARBA00023136"/>
    </source>
</evidence>
<sequence>MKKYCKVVTLFLFVSLTSCGTFFNQPFKTKKARIGENTTKREGLLENIVPVEQTVVGVYKFRDQTGQYKPVENGSTFSTAVTQGGTSILLKSLEDSEWFNPIERENIGNLLNERQIIRSTRQEYSKDNKNQTTSIPPLLFAGIILEGGVVSYDSNIITGGTGARYFGVGASTQYREDRITVYLRAVSTSSGRILKNVYVSKTILSQGISANLFRYVNLQRLLEVETGVTKNEPAQLAVKEAIDKAVELLITEGIIDGLWDPKGGEPVVEIVKERYLNEKAAADATVLFDRKLEDRRGESAINAEGGATFVSNDYPNSTAQISANVSYKFYFNEPKFNLNVGLGYFQLENEGIYKEDYMNFDINLGYDILPYDDLTPFVYAGIGTITDLNLENPLFKFQYGLGIEYLPVNNIGIKLFGEQNLLFSDKQEGIEQGKYNDYYWRVGIGLNFYLGRPYNRVDSEMF</sequence>
<evidence type="ECO:0000313" key="8">
    <source>
        <dbReference type="Proteomes" id="UP000198384"/>
    </source>
</evidence>
<evidence type="ECO:0000313" key="7">
    <source>
        <dbReference type="EMBL" id="SNR73960.1"/>
    </source>
</evidence>
<dbReference type="GO" id="GO:0030288">
    <property type="term" value="C:outer membrane-bounded periplasmic space"/>
    <property type="evidence" value="ECO:0007669"/>
    <property type="project" value="InterPro"/>
</dbReference>
<feature type="chain" id="PRO_5013280453" evidence="6">
    <location>
        <begin position="21"/>
        <end position="462"/>
    </location>
</feature>
<organism evidence="7 8">
    <name type="scientific">Lutibacter agarilyticus</name>
    <dbReference type="NCBI Taxonomy" id="1109740"/>
    <lineage>
        <taxon>Bacteria</taxon>
        <taxon>Pseudomonadati</taxon>
        <taxon>Bacteroidota</taxon>
        <taxon>Flavobacteriia</taxon>
        <taxon>Flavobacteriales</taxon>
        <taxon>Flavobacteriaceae</taxon>
        <taxon>Lutibacter</taxon>
    </lineage>
</organism>
<evidence type="ECO:0000256" key="1">
    <source>
        <dbReference type="ARBA" id="ARBA00022475"/>
    </source>
</evidence>
<dbReference type="InterPro" id="IPR005534">
    <property type="entry name" value="Curli_assmbl/transp-comp_CsgG"/>
</dbReference>
<accession>A0A238YSF5</accession>
<name>A0A238YSF5_9FLAO</name>
<keyword evidence="1" id="KW-1003">Cell membrane</keyword>
<evidence type="ECO:0000256" key="4">
    <source>
        <dbReference type="ARBA" id="ARBA00023139"/>
    </source>
</evidence>
<keyword evidence="2 6" id="KW-0732">Signal</keyword>
<dbReference type="Gene3D" id="3.40.50.10610">
    <property type="entry name" value="ABC-type transport auxiliary lipoprotein component"/>
    <property type="match status" value="2"/>
</dbReference>
<keyword evidence="5" id="KW-0449">Lipoprotein</keyword>